<feature type="compositionally biased region" description="Polar residues" evidence="1">
    <location>
        <begin position="33"/>
        <end position="43"/>
    </location>
</feature>
<dbReference type="AlphaFoldDB" id="A0AAV7I146"/>
<organism evidence="2 3">
    <name type="scientific">Cotesia glomerata</name>
    <name type="common">Lepidopteran parasitic wasp</name>
    <name type="synonym">Apanteles glomeratus</name>
    <dbReference type="NCBI Taxonomy" id="32391"/>
    <lineage>
        <taxon>Eukaryota</taxon>
        <taxon>Metazoa</taxon>
        <taxon>Ecdysozoa</taxon>
        <taxon>Arthropoda</taxon>
        <taxon>Hexapoda</taxon>
        <taxon>Insecta</taxon>
        <taxon>Pterygota</taxon>
        <taxon>Neoptera</taxon>
        <taxon>Endopterygota</taxon>
        <taxon>Hymenoptera</taxon>
        <taxon>Apocrita</taxon>
        <taxon>Ichneumonoidea</taxon>
        <taxon>Braconidae</taxon>
        <taxon>Microgastrinae</taxon>
        <taxon>Cotesia</taxon>
    </lineage>
</organism>
<keyword evidence="3" id="KW-1185">Reference proteome</keyword>
<evidence type="ECO:0000313" key="2">
    <source>
        <dbReference type="EMBL" id="KAH0539508.1"/>
    </source>
</evidence>
<protein>
    <submittedName>
        <fullName evidence="2">Uncharacterized protein</fullName>
    </submittedName>
</protein>
<dbReference type="Proteomes" id="UP000826195">
    <property type="component" value="Unassembled WGS sequence"/>
</dbReference>
<accession>A0AAV7I146</accession>
<sequence>MLIIMGRSFYWKPVEFRAPVMGFGNSRRHSGGRITQPSNNITKPRTESRETRVKSSKPVNFCQSRTTSNERTSKASHVSGSGVGHAGRRKLALELSKGEIAVPIDPSDYIGRTTSTSTSFDIYTYNPRSKIYRSVNGGCSNEASCSGSVLALLLSDNFGSSFYSRDWIRATLEAVNAVGNLQFRVEYRT</sequence>
<gene>
    <name evidence="2" type="ORF">KQX54_005253</name>
</gene>
<reference evidence="2 3" key="1">
    <citation type="journal article" date="2021" name="J. Hered.">
        <title>A chromosome-level genome assembly of the parasitoid wasp, Cotesia glomerata (Hymenoptera: Braconidae).</title>
        <authorList>
            <person name="Pinto B.J."/>
            <person name="Weis J.J."/>
            <person name="Gamble T."/>
            <person name="Ode P.J."/>
            <person name="Paul R."/>
            <person name="Zaspel J.M."/>
        </authorList>
    </citation>
    <scope>NUCLEOTIDE SEQUENCE [LARGE SCALE GENOMIC DNA]</scope>
    <source>
        <strain evidence="2">CgM1</strain>
    </source>
</reference>
<proteinExistence type="predicted"/>
<feature type="compositionally biased region" description="Basic and acidic residues" evidence="1">
    <location>
        <begin position="44"/>
        <end position="53"/>
    </location>
</feature>
<comment type="caution">
    <text evidence="2">The sequence shown here is derived from an EMBL/GenBank/DDBJ whole genome shotgun (WGS) entry which is preliminary data.</text>
</comment>
<dbReference type="EMBL" id="JAHXZJ010002609">
    <property type="protein sequence ID" value="KAH0539508.1"/>
    <property type="molecule type" value="Genomic_DNA"/>
</dbReference>
<feature type="region of interest" description="Disordered" evidence="1">
    <location>
        <begin position="25"/>
        <end position="83"/>
    </location>
</feature>
<evidence type="ECO:0000256" key="1">
    <source>
        <dbReference type="SAM" id="MobiDB-lite"/>
    </source>
</evidence>
<name>A0AAV7I146_COTGL</name>
<feature type="compositionally biased region" description="Polar residues" evidence="1">
    <location>
        <begin position="57"/>
        <end position="70"/>
    </location>
</feature>
<evidence type="ECO:0000313" key="3">
    <source>
        <dbReference type="Proteomes" id="UP000826195"/>
    </source>
</evidence>